<feature type="region of interest" description="Disordered" evidence="1">
    <location>
        <begin position="227"/>
        <end position="247"/>
    </location>
</feature>
<reference evidence="2" key="1">
    <citation type="submission" date="2021-03" db="EMBL/GenBank/DDBJ databases">
        <authorList>
            <person name="Li Z."/>
            <person name="Yang C."/>
        </authorList>
    </citation>
    <scope>NUCLEOTIDE SEQUENCE</scope>
    <source>
        <strain evidence="2">Dzin_1.0</strain>
        <tissue evidence="2">Leaf</tissue>
    </source>
</reference>
<feature type="region of interest" description="Disordered" evidence="1">
    <location>
        <begin position="308"/>
        <end position="373"/>
    </location>
</feature>
<accession>A0A9D5HGX0</accession>
<name>A0A9D5HGX0_9LILI</name>
<protein>
    <submittedName>
        <fullName evidence="2">Uncharacterized protein</fullName>
    </submittedName>
</protein>
<comment type="caution">
    <text evidence="2">The sequence shown here is derived from an EMBL/GenBank/DDBJ whole genome shotgun (WGS) entry which is preliminary data.</text>
</comment>
<keyword evidence="3" id="KW-1185">Reference proteome</keyword>
<reference evidence="2" key="2">
    <citation type="journal article" date="2022" name="Hortic Res">
        <title>The genome of Dioscorea zingiberensis sheds light on the biosynthesis, origin and evolution of the medicinally important diosgenin saponins.</title>
        <authorList>
            <person name="Li Y."/>
            <person name="Tan C."/>
            <person name="Li Z."/>
            <person name="Guo J."/>
            <person name="Li S."/>
            <person name="Chen X."/>
            <person name="Wang C."/>
            <person name="Dai X."/>
            <person name="Yang H."/>
            <person name="Song W."/>
            <person name="Hou L."/>
            <person name="Xu J."/>
            <person name="Tong Z."/>
            <person name="Xu A."/>
            <person name="Yuan X."/>
            <person name="Wang W."/>
            <person name="Yang Q."/>
            <person name="Chen L."/>
            <person name="Sun Z."/>
            <person name="Wang K."/>
            <person name="Pan B."/>
            <person name="Chen J."/>
            <person name="Bao Y."/>
            <person name="Liu F."/>
            <person name="Qi X."/>
            <person name="Gang D.R."/>
            <person name="Wen J."/>
            <person name="Li J."/>
        </authorList>
    </citation>
    <scope>NUCLEOTIDE SEQUENCE</scope>
    <source>
        <strain evidence="2">Dzin_1.0</strain>
    </source>
</reference>
<evidence type="ECO:0000313" key="3">
    <source>
        <dbReference type="Proteomes" id="UP001085076"/>
    </source>
</evidence>
<dbReference type="AlphaFoldDB" id="A0A9D5HGX0"/>
<dbReference type="OrthoDB" id="10475784at2759"/>
<organism evidence="2 3">
    <name type="scientific">Dioscorea zingiberensis</name>
    <dbReference type="NCBI Taxonomy" id="325984"/>
    <lineage>
        <taxon>Eukaryota</taxon>
        <taxon>Viridiplantae</taxon>
        <taxon>Streptophyta</taxon>
        <taxon>Embryophyta</taxon>
        <taxon>Tracheophyta</taxon>
        <taxon>Spermatophyta</taxon>
        <taxon>Magnoliopsida</taxon>
        <taxon>Liliopsida</taxon>
        <taxon>Dioscoreales</taxon>
        <taxon>Dioscoreaceae</taxon>
        <taxon>Dioscorea</taxon>
    </lineage>
</organism>
<proteinExistence type="predicted"/>
<dbReference type="EMBL" id="JAGGNH010000004">
    <property type="protein sequence ID" value="KAJ0976035.1"/>
    <property type="molecule type" value="Genomic_DNA"/>
</dbReference>
<feature type="compositionally biased region" description="Basic and acidic residues" evidence="1">
    <location>
        <begin position="235"/>
        <end position="247"/>
    </location>
</feature>
<evidence type="ECO:0000256" key="1">
    <source>
        <dbReference type="SAM" id="MobiDB-lite"/>
    </source>
</evidence>
<dbReference type="Proteomes" id="UP001085076">
    <property type="component" value="Miscellaneous, Linkage group lg04"/>
</dbReference>
<feature type="compositionally biased region" description="Basic and acidic residues" evidence="1">
    <location>
        <begin position="321"/>
        <end position="333"/>
    </location>
</feature>
<evidence type="ECO:0000313" key="2">
    <source>
        <dbReference type="EMBL" id="KAJ0976035.1"/>
    </source>
</evidence>
<sequence>MDIAMGSIDLLASPGRIKQPAECHMDTIADVFTLDTDKPHSCLNVETVESNGHILSSENKKEILLKVCKYAPAPSGSHSSDATPCVNSACMMNESNVSVIHKVQCTIGGGLIEDANKKVPPRIRIVDKEPNSAHAGRDVAGQFPLNINMYLPQESFVCDDVGSDSTCSSEAKLEGTSQDWSSEPVASPDSVIDSCHVNNIRAHMNFSTSFSTGENEVDAMLSVTDTNQPLPVEDVGDKTGHKGDAVSKPKRIEDCEKETLKAHHEVIGKNTSDGSPKPGNKVLKSVAGGITLVGAAFLFLHFRGRRGRVPAKSPETSQECSKNKGVDHGKQDVQDLAQRPSRTQETKHHKGSIQKQEEKGRPKVFYPGGKLKL</sequence>
<gene>
    <name evidence="2" type="ORF">J5N97_018000</name>
</gene>